<evidence type="ECO:0000313" key="1">
    <source>
        <dbReference type="EMBL" id="CAG9953031.1"/>
    </source>
</evidence>
<dbReference type="EMBL" id="CADEHS020000518">
    <property type="protein sequence ID" value="CAG9953031.1"/>
    <property type="molecule type" value="Genomic_DNA"/>
</dbReference>
<keyword evidence="2" id="KW-1185">Reference proteome</keyword>
<reference evidence="1" key="1">
    <citation type="submission" date="2020-04" db="EMBL/GenBank/DDBJ databases">
        <authorList>
            <person name="Broberg M."/>
        </authorList>
    </citation>
    <scope>NUCLEOTIDE SEQUENCE</scope>
</reference>
<name>A0ACA9UIA3_BIOOC</name>
<gene>
    <name evidence="1" type="ORF">CRV2_00014190</name>
</gene>
<sequence length="90" mass="9963">MDVPSFIPASSEPSELIWTIPDERDNRLIHGVAFTSSLVTTARLTGQYTWTAFAGTVRLSSRVIVKTCDADRITLASTPFEWKQDGVYGL</sequence>
<dbReference type="Proteomes" id="UP000836387">
    <property type="component" value="Unassembled WGS sequence"/>
</dbReference>
<protein>
    <submittedName>
        <fullName evidence="1">Uncharacterized protein</fullName>
    </submittedName>
</protein>
<evidence type="ECO:0000313" key="2">
    <source>
        <dbReference type="Proteomes" id="UP000836387"/>
    </source>
</evidence>
<proteinExistence type="predicted"/>
<organism evidence="1 2">
    <name type="scientific">Clonostachys rosea f. rosea IK726</name>
    <dbReference type="NCBI Taxonomy" id="1349383"/>
    <lineage>
        <taxon>Eukaryota</taxon>
        <taxon>Fungi</taxon>
        <taxon>Dikarya</taxon>
        <taxon>Ascomycota</taxon>
        <taxon>Pezizomycotina</taxon>
        <taxon>Sordariomycetes</taxon>
        <taxon>Hypocreomycetidae</taxon>
        <taxon>Hypocreales</taxon>
        <taxon>Bionectriaceae</taxon>
        <taxon>Clonostachys</taxon>
    </lineage>
</organism>
<accession>A0ACA9UIA3</accession>
<reference evidence="1" key="2">
    <citation type="submission" date="2021-10" db="EMBL/GenBank/DDBJ databases">
        <authorList>
            <person name="Piombo E."/>
        </authorList>
    </citation>
    <scope>NUCLEOTIDE SEQUENCE</scope>
</reference>
<comment type="caution">
    <text evidence="1">The sequence shown here is derived from an EMBL/GenBank/DDBJ whole genome shotgun (WGS) entry which is preliminary data.</text>
</comment>